<accession>A0ABZ2LSP3</accession>
<dbReference type="RefSeq" id="WP_394823560.1">
    <property type="nucleotide sequence ID" value="NZ_CP089984.1"/>
</dbReference>
<feature type="domain" description="Ketosynthase family 3 (KS3)" evidence="6">
    <location>
        <begin position="7"/>
        <end position="434"/>
    </location>
</feature>
<protein>
    <submittedName>
        <fullName evidence="7">Acyltransferase domain-containing protein</fullName>
    </submittedName>
</protein>
<dbReference type="SUPFAM" id="SSF47336">
    <property type="entry name" value="ACP-like"/>
    <property type="match status" value="1"/>
</dbReference>
<dbReference type="Gene3D" id="3.40.50.1820">
    <property type="entry name" value="alpha/beta hydrolase"/>
    <property type="match status" value="1"/>
</dbReference>
<keyword evidence="1" id="KW-0596">Phosphopantetheine</keyword>
<dbReference type="InterPro" id="IPR020841">
    <property type="entry name" value="PKS_Beta-ketoAc_synthase_dom"/>
</dbReference>
<dbReference type="InterPro" id="IPR036736">
    <property type="entry name" value="ACP-like_sf"/>
</dbReference>
<name>A0ABZ2LSP3_9BACT</name>
<dbReference type="InterPro" id="IPR016039">
    <property type="entry name" value="Thiolase-like"/>
</dbReference>
<dbReference type="Proteomes" id="UP001370348">
    <property type="component" value="Chromosome"/>
</dbReference>
<dbReference type="InterPro" id="IPR050091">
    <property type="entry name" value="PKS_NRPS_Biosynth_Enz"/>
</dbReference>
<evidence type="ECO:0000256" key="2">
    <source>
        <dbReference type="ARBA" id="ARBA00022553"/>
    </source>
</evidence>
<dbReference type="InterPro" id="IPR014043">
    <property type="entry name" value="Acyl_transferase_dom"/>
</dbReference>
<proteinExistence type="predicted"/>
<dbReference type="PANTHER" id="PTHR43775:SF51">
    <property type="entry name" value="INACTIVE PHENOLPHTHIOCEROL SYNTHESIS POLYKETIDE SYNTHASE TYPE I PKS1-RELATED"/>
    <property type="match status" value="1"/>
</dbReference>
<dbReference type="InterPro" id="IPR001227">
    <property type="entry name" value="Ac_transferase_dom_sf"/>
</dbReference>
<dbReference type="Gene3D" id="3.40.366.10">
    <property type="entry name" value="Malonyl-Coenzyme A Acyl Carrier Protein, domain 2"/>
    <property type="match status" value="1"/>
</dbReference>
<dbReference type="CDD" id="cd00833">
    <property type="entry name" value="PKS"/>
    <property type="match status" value="1"/>
</dbReference>
<dbReference type="PROSITE" id="PS50075">
    <property type="entry name" value="CARRIER"/>
    <property type="match status" value="1"/>
</dbReference>
<evidence type="ECO:0000313" key="7">
    <source>
        <dbReference type="EMBL" id="WXB13944.1"/>
    </source>
</evidence>
<dbReference type="Pfam" id="PF22621">
    <property type="entry name" value="CurL-like_PKS_C"/>
    <property type="match status" value="1"/>
</dbReference>
<keyword evidence="2" id="KW-0597">Phosphoprotein</keyword>
<dbReference type="InterPro" id="IPR020806">
    <property type="entry name" value="PKS_PP-bd"/>
</dbReference>
<dbReference type="InterPro" id="IPR018201">
    <property type="entry name" value="Ketoacyl_synth_AS"/>
</dbReference>
<dbReference type="PROSITE" id="PS00606">
    <property type="entry name" value="KS3_1"/>
    <property type="match status" value="1"/>
</dbReference>
<dbReference type="SUPFAM" id="SSF52151">
    <property type="entry name" value="FabD/lysophospholipase-like"/>
    <property type="match status" value="1"/>
</dbReference>
<keyword evidence="8" id="KW-1185">Reference proteome</keyword>
<dbReference type="InterPro" id="IPR016035">
    <property type="entry name" value="Acyl_Trfase/lysoPLipase"/>
</dbReference>
<dbReference type="GO" id="GO:0016746">
    <property type="term" value="F:acyltransferase activity"/>
    <property type="evidence" value="ECO:0007669"/>
    <property type="project" value="UniProtKB-KW"/>
</dbReference>
<dbReference type="Gene3D" id="3.30.70.250">
    <property type="entry name" value="Malonyl-CoA ACP transacylase, ACP-binding"/>
    <property type="match status" value="1"/>
</dbReference>
<gene>
    <name evidence="7" type="ORF">LZC94_39710</name>
</gene>
<dbReference type="Pfam" id="PF02801">
    <property type="entry name" value="Ketoacyl-synt_C"/>
    <property type="match status" value="1"/>
</dbReference>
<dbReference type="PROSITE" id="PS00012">
    <property type="entry name" value="PHOSPHOPANTETHEINE"/>
    <property type="match status" value="1"/>
</dbReference>
<dbReference type="InterPro" id="IPR016036">
    <property type="entry name" value="Malonyl_transacylase_ACP-bd"/>
</dbReference>
<dbReference type="InterPro" id="IPR006162">
    <property type="entry name" value="Ppantetheine_attach_site"/>
</dbReference>
<dbReference type="Gene3D" id="3.40.47.10">
    <property type="match status" value="1"/>
</dbReference>
<evidence type="ECO:0000259" key="5">
    <source>
        <dbReference type="PROSITE" id="PS50075"/>
    </source>
</evidence>
<feature type="region of interest" description="Disordered" evidence="4">
    <location>
        <begin position="1005"/>
        <end position="1041"/>
    </location>
</feature>
<evidence type="ECO:0000256" key="1">
    <source>
        <dbReference type="ARBA" id="ARBA00022450"/>
    </source>
</evidence>
<keyword evidence="7" id="KW-0012">Acyltransferase</keyword>
<dbReference type="SUPFAM" id="SSF55048">
    <property type="entry name" value="Probable ACP-binding domain of malonyl-CoA ACP transacylase"/>
    <property type="match status" value="1"/>
</dbReference>
<dbReference type="Gene3D" id="3.30.70.3290">
    <property type="match status" value="1"/>
</dbReference>
<dbReference type="InterPro" id="IPR009081">
    <property type="entry name" value="PP-bd_ACP"/>
</dbReference>
<feature type="domain" description="Carrier" evidence="5">
    <location>
        <begin position="931"/>
        <end position="1006"/>
    </location>
</feature>
<evidence type="ECO:0000256" key="4">
    <source>
        <dbReference type="SAM" id="MobiDB-lite"/>
    </source>
</evidence>
<dbReference type="EMBL" id="CP089984">
    <property type="protein sequence ID" value="WXB13944.1"/>
    <property type="molecule type" value="Genomic_DNA"/>
</dbReference>
<sequence>MTAPADALDVAVIGMAGRFPGAKDVDELWQNVRGKVESIRSLTEEECIAAGAAPEQLRDPSFVRAVSEADGIEELDAAFFDIPPREAELMDPQHRMFLELAWTALEHAGYSPRAFPGRIGVFGGAPLSTYLLFHVAANPHASATLDPLQVNLANGADFFATRVSYKLDLRGPSHTVLSACSTSLVAVHVACRSLLDGECDIALAGGVSINVGQRHGYVHVKGGMASPDGRCRAFDAGAQGTIFASGGGIAVLKPLRAAIADGDFVHAVIRGSAVNNDGARKAGYTAPSADGQTKAIVEALAAAGVDAESIGYVEGHGTGTPMGDPIEVEALTRAFRRHTQRVRYCALGSIKTNLGHLDAAAGIAGLIKTVHALRHRELPPNLHFTRANPQMDLEASPFYVSSNLEPWAPDAAPRRAGVSSFGVGGSNAHVVLEEAPPRRPTSASRPWQILVVSARTDSALETATQGLLANLEAHPDTDLSDIAYTLQVGRQRFAHRRFVLCRDTADAVRALREPGRPRVRTSAADDRSDRAVAFLFPDLDAAHIGMAAAAYWHESPFRVDVDSCAELLRARANLDIRAVLYPPAERAGEASSQLLEPAVAHTALFVIEYALARLWMAWGLEPRAMLGYGVGELVCACLAGVFDLPAALSLAAARGRLTQSMPPGRMLVVPLAEDEVEPYLRREVTLAAVDAPARCVLAGPPHGIDDVEQALAADGIQTRRLPAQRAFHSPMMAAAAKEFAAAIRAARPRVPKRPFLSNVTGTWITSAEATSPDYWSDQLCKPVRFAEGLDALLAGERLALLEVGPGRSLSRLSQRHPSAAQQTIVPSLPGDVLPSRGAGPMHTATPEDAELPSALAQLWQAGVRVDWAAYYRDERRQRVPLPTYPFERKRFWIERPRPHPTPSLESAAEPAPVPAAPKHPRPASLRSPFAAPATALERLLTEQWEHALGIAPIGVLDNFFDLGGDSLIAVQLSARLERAMGREVPAVTFYEGLTVRSLARLLEAPEQAPAHEPRADTTTAQHRRRDGFARQRALRGSDHDE</sequence>
<dbReference type="Pfam" id="PF00109">
    <property type="entry name" value="ketoacyl-synt"/>
    <property type="match status" value="1"/>
</dbReference>
<dbReference type="PANTHER" id="PTHR43775">
    <property type="entry name" value="FATTY ACID SYNTHASE"/>
    <property type="match status" value="1"/>
</dbReference>
<reference evidence="7 8" key="1">
    <citation type="submission" date="2021-12" db="EMBL/GenBank/DDBJ databases">
        <title>Discovery of the Pendulisporaceae a myxobacterial family with distinct sporulation behavior and unique specialized metabolism.</title>
        <authorList>
            <person name="Garcia R."/>
            <person name="Popoff A."/>
            <person name="Bader C.D."/>
            <person name="Loehr J."/>
            <person name="Walesch S."/>
            <person name="Walt C."/>
            <person name="Boldt J."/>
            <person name="Bunk B."/>
            <person name="Haeckl F.J.F.P.J."/>
            <person name="Gunesch A.P."/>
            <person name="Birkelbach J."/>
            <person name="Nuebel U."/>
            <person name="Pietschmann T."/>
            <person name="Bach T."/>
            <person name="Mueller R."/>
        </authorList>
    </citation>
    <scope>NUCLEOTIDE SEQUENCE [LARGE SCALE GENOMIC DNA]</scope>
    <source>
        <strain evidence="7 8">MSr11954</strain>
    </source>
</reference>
<evidence type="ECO:0000256" key="3">
    <source>
        <dbReference type="ARBA" id="ARBA00022679"/>
    </source>
</evidence>
<dbReference type="PROSITE" id="PS52004">
    <property type="entry name" value="KS3_2"/>
    <property type="match status" value="1"/>
</dbReference>
<dbReference type="Pfam" id="PF00550">
    <property type="entry name" value="PP-binding"/>
    <property type="match status" value="1"/>
</dbReference>
<evidence type="ECO:0000313" key="8">
    <source>
        <dbReference type="Proteomes" id="UP001370348"/>
    </source>
</evidence>
<evidence type="ECO:0000259" key="6">
    <source>
        <dbReference type="PROSITE" id="PS52004"/>
    </source>
</evidence>
<dbReference type="InterPro" id="IPR014031">
    <property type="entry name" value="Ketoacyl_synth_C"/>
</dbReference>
<dbReference type="SMART" id="SM00825">
    <property type="entry name" value="PKS_KS"/>
    <property type="match status" value="1"/>
</dbReference>
<dbReference type="InterPro" id="IPR029058">
    <property type="entry name" value="AB_hydrolase_fold"/>
</dbReference>
<dbReference type="SMART" id="SM01294">
    <property type="entry name" value="PKS_PP_betabranch"/>
    <property type="match status" value="1"/>
</dbReference>
<feature type="region of interest" description="Disordered" evidence="4">
    <location>
        <begin position="900"/>
        <end position="924"/>
    </location>
</feature>
<keyword evidence="3" id="KW-0808">Transferase</keyword>
<dbReference type="SUPFAM" id="SSF53901">
    <property type="entry name" value="Thiolase-like"/>
    <property type="match status" value="1"/>
</dbReference>
<dbReference type="Pfam" id="PF00698">
    <property type="entry name" value="Acyl_transf_1"/>
    <property type="match status" value="1"/>
</dbReference>
<dbReference type="SMART" id="SM00823">
    <property type="entry name" value="PKS_PP"/>
    <property type="match status" value="1"/>
</dbReference>
<organism evidence="7 8">
    <name type="scientific">Pendulispora albinea</name>
    <dbReference type="NCBI Taxonomy" id="2741071"/>
    <lineage>
        <taxon>Bacteria</taxon>
        <taxon>Pseudomonadati</taxon>
        <taxon>Myxococcota</taxon>
        <taxon>Myxococcia</taxon>
        <taxon>Myxococcales</taxon>
        <taxon>Sorangiineae</taxon>
        <taxon>Pendulisporaceae</taxon>
        <taxon>Pendulispora</taxon>
    </lineage>
</organism>
<dbReference type="InterPro" id="IPR014030">
    <property type="entry name" value="Ketoacyl_synth_N"/>
</dbReference>
<dbReference type="SMART" id="SM00827">
    <property type="entry name" value="PKS_AT"/>
    <property type="match status" value="1"/>
</dbReference>